<dbReference type="InterPro" id="IPR010095">
    <property type="entry name" value="Cas12f1-like_TNB"/>
</dbReference>
<dbReference type="NCBIfam" id="NF040570">
    <property type="entry name" value="guided_TnpB"/>
    <property type="match status" value="1"/>
</dbReference>
<evidence type="ECO:0000256" key="7">
    <source>
        <dbReference type="SAM" id="MobiDB-lite"/>
    </source>
</evidence>
<feature type="region of interest" description="Disordered" evidence="7">
    <location>
        <begin position="426"/>
        <end position="471"/>
    </location>
</feature>
<name>A0A1C4YDE5_9ACTN</name>
<evidence type="ECO:0000259" key="9">
    <source>
        <dbReference type="Pfam" id="PF07282"/>
    </source>
</evidence>
<gene>
    <name evidence="11" type="ORF">GA0074696_3281</name>
</gene>
<evidence type="ECO:0000259" key="10">
    <source>
        <dbReference type="Pfam" id="PF12323"/>
    </source>
</evidence>
<keyword evidence="6" id="KW-0233">DNA recombination</keyword>
<evidence type="ECO:0000256" key="4">
    <source>
        <dbReference type="ARBA" id="ARBA00022833"/>
    </source>
</evidence>
<dbReference type="Pfam" id="PF01385">
    <property type="entry name" value="OrfB_IS605"/>
    <property type="match status" value="1"/>
</dbReference>
<organism evidence="11 12">
    <name type="scientific">Micromonospora purpureochromogenes</name>
    <dbReference type="NCBI Taxonomy" id="47872"/>
    <lineage>
        <taxon>Bacteria</taxon>
        <taxon>Bacillati</taxon>
        <taxon>Actinomycetota</taxon>
        <taxon>Actinomycetes</taxon>
        <taxon>Micromonosporales</taxon>
        <taxon>Micromonosporaceae</taxon>
        <taxon>Micromonospora</taxon>
    </lineage>
</organism>
<dbReference type="GO" id="GO:0006310">
    <property type="term" value="P:DNA recombination"/>
    <property type="evidence" value="ECO:0007669"/>
    <property type="project" value="UniProtKB-KW"/>
</dbReference>
<dbReference type="GO" id="GO:0032196">
    <property type="term" value="P:transposition"/>
    <property type="evidence" value="ECO:0007669"/>
    <property type="project" value="UniProtKB-KW"/>
</dbReference>
<dbReference type="InterPro" id="IPR001959">
    <property type="entry name" value="Transposase"/>
</dbReference>
<feature type="region of interest" description="Disordered" evidence="7">
    <location>
        <begin position="579"/>
        <end position="598"/>
    </location>
</feature>
<dbReference type="EMBL" id="LT607410">
    <property type="protein sequence ID" value="SCF18747.1"/>
    <property type="molecule type" value="Genomic_DNA"/>
</dbReference>
<evidence type="ECO:0000256" key="5">
    <source>
        <dbReference type="ARBA" id="ARBA00023125"/>
    </source>
</evidence>
<keyword evidence="5" id="KW-0238">DNA-binding</keyword>
<evidence type="ECO:0000313" key="12">
    <source>
        <dbReference type="Proteomes" id="UP000198228"/>
    </source>
</evidence>
<dbReference type="GO" id="GO:0003677">
    <property type="term" value="F:DNA binding"/>
    <property type="evidence" value="ECO:0007669"/>
    <property type="project" value="UniProtKB-KW"/>
</dbReference>
<evidence type="ECO:0000256" key="2">
    <source>
        <dbReference type="ARBA" id="ARBA00022578"/>
    </source>
</evidence>
<dbReference type="AlphaFoldDB" id="A0A1C4YDE5"/>
<proteinExistence type="inferred from homology"/>
<keyword evidence="3" id="KW-0479">Metal-binding</keyword>
<protein>
    <submittedName>
        <fullName evidence="11">Transposase, IS605 OrfB family, central region</fullName>
    </submittedName>
</protein>
<comment type="similarity">
    <text evidence="1">In the C-terminal section; belongs to the transposase 35 family.</text>
</comment>
<evidence type="ECO:0000256" key="6">
    <source>
        <dbReference type="ARBA" id="ARBA00023172"/>
    </source>
</evidence>
<feature type="domain" description="Probable transposase IS891/IS1136/IS1341" evidence="8">
    <location>
        <begin position="177"/>
        <end position="289"/>
    </location>
</feature>
<sequence length="598" mass="65339">MWYVLYVRLRYNYRVYPTPSQQASLARAFGCARVVFNDGLRARQTARENGEPYLSDAELSKRVTAAKATPERAWLSEVSSVVLQQALADLNVAYRNFFAWISGKRKGRKVAPPRFRSRKDNRQAIRFTANARFRVLDNGRLRLPKIGDLEVRWSRTLPSAPSSVTIIKDAAGRHFASFVVQTRQDETLPPAGAEVGIDLGLTHFAVLSDGTKVAAPKFLRRAARKLRRLQQDLSRKQRGSQNRKKAVVKVARAHARVADTRRDWQHKLSTAIIRDNQAVYVEDLCVVGLGRTRLAKSVHDAGWASFTAMLEYKAARYGRTFARVDRFFPSTRMCSDCGRINDKMALDVRAWDCPCGSTHDRDVNAAINVLAAGRAESLNACGAQVRPASVPAPREEAGICPDAACSTRSVEGISVFQGGEIVNTSTSAPASVGTGGATSARPTIRSRGRARGDHHEHGPPAGRLSRRVTDGAAGGCRRAHLTATAPPVEGCHRVGDLPEFRRELGYDVVVVAGWDGLAEGVEHRPHADLGQRRLHLGASADPLHEDVEAEPLAGLAGGERVRLQVLGKLGGEVTGLAPVYPFRQGPQRGPSEGGRSRR</sequence>
<feature type="domain" description="Cas12f1-like TNB" evidence="9">
    <location>
        <begin position="303"/>
        <end position="369"/>
    </location>
</feature>
<dbReference type="Pfam" id="PF12323">
    <property type="entry name" value="HTH_OrfB_IS605"/>
    <property type="match status" value="1"/>
</dbReference>
<evidence type="ECO:0000256" key="3">
    <source>
        <dbReference type="ARBA" id="ARBA00022723"/>
    </source>
</evidence>
<evidence type="ECO:0000256" key="1">
    <source>
        <dbReference type="ARBA" id="ARBA00008761"/>
    </source>
</evidence>
<feature type="domain" description="Transposase putative helix-turn-helix" evidence="10">
    <location>
        <begin position="8"/>
        <end position="50"/>
    </location>
</feature>
<accession>A0A1C4YDE5</accession>
<evidence type="ECO:0000313" key="11">
    <source>
        <dbReference type="EMBL" id="SCF18747.1"/>
    </source>
</evidence>
<dbReference type="InterPro" id="IPR021027">
    <property type="entry name" value="Transposase_put_HTH"/>
</dbReference>
<reference evidence="11 12" key="1">
    <citation type="submission" date="2016-06" db="EMBL/GenBank/DDBJ databases">
        <authorList>
            <person name="Kjaerup R.B."/>
            <person name="Dalgaard T.S."/>
            <person name="Juul-Madsen H.R."/>
        </authorList>
    </citation>
    <scope>NUCLEOTIDE SEQUENCE [LARGE SCALE GENOMIC DNA]</scope>
    <source>
        <strain evidence="11 12">DSM 43821</strain>
    </source>
</reference>
<dbReference type="Pfam" id="PF07282">
    <property type="entry name" value="Cas12f1-like_TNB"/>
    <property type="match status" value="1"/>
</dbReference>
<keyword evidence="2" id="KW-0815">Transposition</keyword>
<evidence type="ECO:0000259" key="8">
    <source>
        <dbReference type="Pfam" id="PF01385"/>
    </source>
</evidence>
<dbReference type="GO" id="GO:0046872">
    <property type="term" value="F:metal ion binding"/>
    <property type="evidence" value="ECO:0007669"/>
    <property type="project" value="UniProtKB-KW"/>
</dbReference>
<keyword evidence="4" id="KW-0862">Zinc</keyword>
<dbReference type="Proteomes" id="UP000198228">
    <property type="component" value="Chromosome I"/>
</dbReference>